<feature type="transmembrane region" description="Helical" evidence="7">
    <location>
        <begin position="159"/>
        <end position="178"/>
    </location>
</feature>
<proteinExistence type="inferred from homology"/>
<protein>
    <submittedName>
        <fullName evidence="8">Uncharacterized protein</fullName>
    </submittedName>
</protein>
<dbReference type="Proteomes" id="UP000015105">
    <property type="component" value="Chromosome 3D"/>
</dbReference>
<accession>A0A453G3P1</accession>
<evidence type="ECO:0000313" key="8">
    <source>
        <dbReference type="EnsemblPlants" id="AET3Gv20872900.9"/>
    </source>
</evidence>
<keyword evidence="5 7" id="KW-0472">Membrane</keyword>
<reference evidence="8" key="3">
    <citation type="journal article" date="2017" name="Nature">
        <title>Genome sequence of the progenitor of the wheat D genome Aegilops tauschii.</title>
        <authorList>
            <person name="Luo M.C."/>
            <person name="Gu Y.Q."/>
            <person name="Puiu D."/>
            <person name="Wang H."/>
            <person name="Twardziok S.O."/>
            <person name="Deal K.R."/>
            <person name="Huo N."/>
            <person name="Zhu T."/>
            <person name="Wang L."/>
            <person name="Wang Y."/>
            <person name="McGuire P.E."/>
            <person name="Liu S."/>
            <person name="Long H."/>
            <person name="Ramasamy R.K."/>
            <person name="Rodriguez J.C."/>
            <person name="Van S.L."/>
            <person name="Yuan L."/>
            <person name="Wang Z."/>
            <person name="Xia Z."/>
            <person name="Xiao L."/>
            <person name="Anderson O.D."/>
            <person name="Ouyang S."/>
            <person name="Liang Y."/>
            <person name="Zimin A.V."/>
            <person name="Pertea G."/>
            <person name="Qi P."/>
            <person name="Bennetzen J.L."/>
            <person name="Dai X."/>
            <person name="Dawson M.W."/>
            <person name="Muller H.G."/>
            <person name="Kugler K."/>
            <person name="Rivarola-Duarte L."/>
            <person name="Spannagl M."/>
            <person name="Mayer K.F.X."/>
            <person name="Lu F.H."/>
            <person name="Bevan M.W."/>
            <person name="Leroy P."/>
            <person name="Li P."/>
            <person name="You F.M."/>
            <person name="Sun Q."/>
            <person name="Liu Z."/>
            <person name="Lyons E."/>
            <person name="Wicker T."/>
            <person name="Salzberg S.L."/>
            <person name="Devos K.M."/>
            <person name="Dvorak J."/>
        </authorList>
    </citation>
    <scope>NUCLEOTIDE SEQUENCE [LARGE SCALE GENOMIC DNA]</scope>
    <source>
        <strain evidence="8">cv. AL8/78</strain>
    </source>
</reference>
<dbReference type="InterPro" id="IPR018456">
    <property type="entry name" value="PTR2_symporter_CS"/>
</dbReference>
<evidence type="ECO:0000256" key="4">
    <source>
        <dbReference type="ARBA" id="ARBA00022989"/>
    </source>
</evidence>
<evidence type="ECO:0000256" key="3">
    <source>
        <dbReference type="ARBA" id="ARBA00022692"/>
    </source>
</evidence>
<reference evidence="8" key="4">
    <citation type="submission" date="2019-03" db="UniProtKB">
        <authorList>
            <consortium name="EnsemblPlants"/>
        </authorList>
    </citation>
    <scope>IDENTIFICATION</scope>
</reference>
<dbReference type="GO" id="GO:0022857">
    <property type="term" value="F:transmembrane transporter activity"/>
    <property type="evidence" value="ECO:0007669"/>
    <property type="project" value="InterPro"/>
</dbReference>
<dbReference type="InterPro" id="IPR000109">
    <property type="entry name" value="POT_fam"/>
</dbReference>
<dbReference type="SUPFAM" id="SSF103473">
    <property type="entry name" value="MFS general substrate transporter"/>
    <property type="match status" value="1"/>
</dbReference>
<dbReference type="Gene3D" id="1.20.1250.20">
    <property type="entry name" value="MFS general substrate transporter like domains"/>
    <property type="match status" value="1"/>
</dbReference>
<comment type="similarity">
    <text evidence="2 6">Belongs to the major facilitator superfamily. Proton-dependent oligopeptide transporter (POT/PTR) (TC 2.A.17) family.</text>
</comment>
<dbReference type="AlphaFoldDB" id="A0A453G3P1"/>
<reference evidence="9" key="1">
    <citation type="journal article" date="2014" name="Science">
        <title>Ancient hybridizations among the ancestral genomes of bread wheat.</title>
        <authorList>
            <consortium name="International Wheat Genome Sequencing Consortium,"/>
            <person name="Marcussen T."/>
            <person name="Sandve S.R."/>
            <person name="Heier L."/>
            <person name="Spannagl M."/>
            <person name="Pfeifer M."/>
            <person name="Jakobsen K.S."/>
            <person name="Wulff B.B."/>
            <person name="Steuernagel B."/>
            <person name="Mayer K.F."/>
            <person name="Olsen O.A."/>
        </authorList>
    </citation>
    <scope>NUCLEOTIDE SEQUENCE [LARGE SCALE GENOMIC DNA]</scope>
    <source>
        <strain evidence="9">cv. AL8/78</strain>
    </source>
</reference>
<keyword evidence="4 7" id="KW-1133">Transmembrane helix</keyword>
<feature type="transmembrane region" description="Helical" evidence="7">
    <location>
        <begin position="54"/>
        <end position="71"/>
    </location>
</feature>
<name>A0A453G3P1_AEGTS</name>
<keyword evidence="9" id="KW-1185">Reference proteome</keyword>
<sequence length="330" mass="35626">TAYFGVSTNLVNYLKVQLHSGSKAAANSVTNWQGTASITPLAAAFLADSFLGRYWTITVFLLISVAGYGVVTASASAALESAMLFYAGLYLVALGGALQPVLSSFGADQFDVEADEEERGRQSSFFNWFYLSINVGSLVGGTVLVWVQSAHGWRLGYGIPALLSVVAVALFLAGTGTYRRHQPPGGSPLTRIAQVVVAAARKCDVEPPADATLLHELDGEDGMSAILGSRRLAHTDQFRSVAQCPLRTFVPFHSEDNCTGKKRSLSHARPLRFTSFSLLLLSTVVLSGRHFHTPYRKNLRISCRTLPFGRLRALVMASFTQLDDACMPAM</sequence>
<evidence type="ECO:0000256" key="2">
    <source>
        <dbReference type="ARBA" id="ARBA00005982"/>
    </source>
</evidence>
<evidence type="ECO:0000256" key="6">
    <source>
        <dbReference type="RuleBase" id="RU003755"/>
    </source>
</evidence>
<dbReference type="InterPro" id="IPR036259">
    <property type="entry name" value="MFS_trans_sf"/>
</dbReference>
<dbReference type="Gramene" id="AET3Gv20872900.9">
    <property type="protein sequence ID" value="AET3Gv20872900.9"/>
    <property type="gene ID" value="AET3Gv20872900"/>
</dbReference>
<evidence type="ECO:0000313" key="9">
    <source>
        <dbReference type="Proteomes" id="UP000015105"/>
    </source>
</evidence>
<dbReference type="PROSITE" id="PS01023">
    <property type="entry name" value="PTR2_2"/>
    <property type="match status" value="1"/>
</dbReference>
<dbReference type="GO" id="GO:0016020">
    <property type="term" value="C:membrane"/>
    <property type="evidence" value="ECO:0007669"/>
    <property type="project" value="UniProtKB-SubCell"/>
</dbReference>
<reference evidence="9" key="2">
    <citation type="journal article" date="2017" name="Nat. Plants">
        <title>The Aegilops tauschii genome reveals multiple impacts of transposons.</title>
        <authorList>
            <person name="Zhao G."/>
            <person name="Zou C."/>
            <person name="Li K."/>
            <person name="Wang K."/>
            <person name="Li T."/>
            <person name="Gao L."/>
            <person name="Zhang X."/>
            <person name="Wang H."/>
            <person name="Yang Z."/>
            <person name="Liu X."/>
            <person name="Jiang W."/>
            <person name="Mao L."/>
            <person name="Kong X."/>
            <person name="Jiao Y."/>
            <person name="Jia J."/>
        </authorList>
    </citation>
    <scope>NUCLEOTIDE SEQUENCE [LARGE SCALE GENOMIC DNA]</scope>
    <source>
        <strain evidence="9">cv. AL8/78</strain>
    </source>
</reference>
<dbReference type="GO" id="GO:0006857">
    <property type="term" value="P:oligopeptide transport"/>
    <property type="evidence" value="ECO:0007669"/>
    <property type="project" value="InterPro"/>
</dbReference>
<dbReference type="PANTHER" id="PTHR11654">
    <property type="entry name" value="OLIGOPEPTIDE TRANSPORTER-RELATED"/>
    <property type="match status" value="1"/>
</dbReference>
<evidence type="ECO:0000256" key="7">
    <source>
        <dbReference type="SAM" id="Phobius"/>
    </source>
</evidence>
<organism evidence="8 9">
    <name type="scientific">Aegilops tauschii subsp. strangulata</name>
    <name type="common">Goatgrass</name>
    <dbReference type="NCBI Taxonomy" id="200361"/>
    <lineage>
        <taxon>Eukaryota</taxon>
        <taxon>Viridiplantae</taxon>
        <taxon>Streptophyta</taxon>
        <taxon>Embryophyta</taxon>
        <taxon>Tracheophyta</taxon>
        <taxon>Spermatophyta</taxon>
        <taxon>Magnoliopsida</taxon>
        <taxon>Liliopsida</taxon>
        <taxon>Poales</taxon>
        <taxon>Poaceae</taxon>
        <taxon>BOP clade</taxon>
        <taxon>Pooideae</taxon>
        <taxon>Triticodae</taxon>
        <taxon>Triticeae</taxon>
        <taxon>Triticinae</taxon>
        <taxon>Aegilops</taxon>
    </lineage>
</organism>
<reference evidence="8" key="5">
    <citation type="journal article" date="2021" name="G3 (Bethesda)">
        <title>Aegilops tauschii genome assembly Aet v5.0 features greater sequence contiguity and improved annotation.</title>
        <authorList>
            <person name="Wang L."/>
            <person name="Zhu T."/>
            <person name="Rodriguez J.C."/>
            <person name="Deal K.R."/>
            <person name="Dubcovsky J."/>
            <person name="McGuire P.E."/>
            <person name="Lux T."/>
            <person name="Spannagl M."/>
            <person name="Mayer K.F.X."/>
            <person name="Baldrich P."/>
            <person name="Meyers B.C."/>
            <person name="Huo N."/>
            <person name="Gu Y.Q."/>
            <person name="Zhou H."/>
            <person name="Devos K.M."/>
            <person name="Bennetzen J.L."/>
            <person name="Unver T."/>
            <person name="Budak H."/>
            <person name="Gulick P.J."/>
            <person name="Galiba G."/>
            <person name="Kalapos B."/>
            <person name="Nelson D.R."/>
            <person name="Li P."/>
            <person name="You F.M."/>
            <person name="Luo M.C."/>
            <person name="Dvorak J."/>
        </authorList>
    </citation>
    <scope>NUCLEOTIDE SEQUENCE [LARGE SCALE GENOMIC DNA]</scope>
    <source>
        <strain evidence="8">cv. AL8/78</strain>
    </source>
</reference>
<feature type="transmembrane region" description="Helical" evidence="7">
    <location>
        <begin position="83"/>
        <end position="105"/>
    </location>
</feature>
<evidence type="ECO:0000256" key="5">
    <source>
        <dbReference type="ARBA" id="ARBA00023136"/>
    </source>
</evidence>
<feature type="transmembrane region" description="Helical" evidence="7">
    <location>
        <begin position="125"/>
        <end position="147"/>
    </location>
</feature>
<dbReference type="EnsemblPlants" id="AET3Gv20872900.9">
    <property type="protein sequence ID" value="AET3Gv20872900.9"/>
    <property type="gene ID" value="AET3Gv20872900"/>
</dbReference>
<keyword evidence="3 6" id="KW-0812">Transmembrane</keyword>
<comment type="subcellular location">
    <subcellularLocation>
        <location evidence="1 6">Membrane</location>
        <topology evidence="1 6">Multi-pass membrane protein</topology>
    </subcellularLocation>
</comment>
<evidence type="ECO:0000256" key="1">
    <source>
        <dbReference type="ARBA" id="ARBA00004141"/>
    </source>
</evidence>
<keyword evidence="6" id="KW-0813">Transport</keyword>
<dbReference type="Pfam" id="PF00854">
    <property type="entry name" value="PTR2"/>
    <property type="match status" value="1"/>
</dbReference>